<organism evidence="1 2">
    <name type="scientific">Vibrio nigripulchritudo SOn1</name>
    <dbReference type="NCBI Taxonomy" id="1238450"/>
    <lineage>
        <taxon>Bacteria</taxon>
        <taxon>Pseudomonadati</taxon>
        <taxon>Pseudomonadota</taxon>
        <taxon>Gammaproteobacteria</taxon>
        <taxon>Vibrionales</taxon>
        <taxon>Vibrionaceae</taxon>
        <taxon>Vibrio</taxon>
    </lineage>
</organism>
<sequence>MFKGFNTELIHYYNFVLTPFGFDKHQLKKMASPILIIYPYDFFEVRWTQSEIKFIYEFSVGCPTLLKHIAPRHYPTSTGKMRRKPGDMKENSLVALEPFMR</sequence>
<evidence type="ECO:0000313" key="1">
    <source>
        <dbReference type="EMBL" id="CCO50186.1"/>
    </source>
</evidence>
<accession>A0AAV2VZI2</accession>
<gene>
    <name evidence="1" type="ORF">VIBNISOn1_p0023</name>
</gene>
<proteinExistence type="predicted"/>
<reference evidence="1 2" key="1">
    <citation type="journal article" date="2013" name="ISME J.">
        <title>Comparative genomics of pathogenic lineages of Vibrio nigripulchritudo identifies virulence-associated traits.</title>
        <authorList>
            <person name="Goudenege D."/>
            <person name="Labreuche Y."/>
            <person name="Krin E."/>
            <person name="Ansquer D."/>
            <person name="Mangenot S."/>
            <person name="Calteau A."/>
            <person name="Medigue C."/>
            <person name="Mazel D."/>
            <person name="Polz M.F."/>
            <person name="Le Roux F."/>
        </authorList>
    </citation>
    <scope>NUCLEOTIDE SEQUENCE [LARGE SCALE GENOMIC DNA]</scope>
    <source>
        <strain evidence="1 2">SOn1</strain>
    </source>
</reference>
<name>A0AAV2VZI2_9VIBR</name>
<comment type="caution">
    <text evidence="1">The sequence shown here is derived from an EMBL/GenBank/DDBJ whole genome shotgun (WGS) entry which is preliminary data.</text>
</comment>
<protein>
    <recommendedName>
        <fullName evidence="3">Transposase</fullName>
    </recommendedName>
</protein>
<dbReference type="EMBL" id="CAOF01000198">
    <property type="protein sequence ID" value="CCO50186.1"/>
    <property type="molecule type" value="Genomic_DNA"/>
</dbReference>
<dbReference type="AlphaFoldDB" id="A0AAV2VZI2"/>
<evidence type="ECO:0000313" key="2">
    <source>
        <dbReference type="Proteomes" id="UP000018211"/>
    </source>
</evidence>
<dbReference type="Proteomes" id="UP000018211">
    <property type="component" value="Unassembled WGS sequence"/>
</dbReference>
<evidence type="ECO:0008006" key="3">
    <source>
        <dbReference type="Google" id="ProtNLM"/>
    </source>
</evidence>